<keyword evidence="2" id="KW-1133">Transmembrane helix</keyword>
<keyword evidence="2" id="KW-0812">Transmembrane</keyword>
<evidence type="ECO:0000256" key="2">
    <source>
        <dbReference type="SAM" id="Phobius"/>
    </source>
</evidence>
<reference evidence="4" key="1">
    <citation type="submission" date="2021-01" db="EMBL/GenBank/DDBJ databases">
        <title>Whole genome shotgun sequence of Virgisporangium aurantiacum NBRC 16421.</title>
        <authorList>
            <person name="Komaki H."/>
            <person name="Tamura T."/>
        </authorList>
    </citation>
    <scope>NUCLEOTIDE SEQUENCE</scope>
    <source>
        <strain evidence="4">NBRC 16421</strain>
    </source>
</reference>
<organism evidence="4 5">
    <name type="scientific">Virgisporangium aurantiacum</name>
    <dbReference type="NCBI Taxonomy" id="175570"/>
    <lineage>
        <taxon>Bacteria</taxon>
        <taxon>Bacillati</taxon>
        <taxon>Actinomycetota</taxon>
        <taxon>Actinomycetes</taxon>
        <taxon>Micromonosporales</taxon>
        <taxon>Micromonosporaceae</taxon>
        <taxon>Virgisporangium</taxon>
    </lineage>
</organism>
<accession>A0A8J4E010</accession>
<evidence type="ECO:0000313" key="4">
    <source>
        <dbReference type="EMBL" id="GIJ57280.1"/>
    </source>
</evidence>
<feature type="compositionally biased region" description="Basic and acidic residues" evidence="1">
    <location>
        <begin position="175"/>
        <end position="196"/>
    </location>
</feature>
<dbReference type="Proteomes" id="UP000612585">
    <property type="component" value="Unassembled WGS sequence"/>
</dbReference>
<comment type="caution">
    <text evidence="4">The sequence shown here is derived from an EMBL/GenBank/DDBJ whole genome shotgun (WGS) entry which is preliminary data.</text>
</comment>
<feature type="transmembrane region" description="Helical" evidence="2">
    <location>
        <begin position="90"/>
        <end position="112"/>
    </location>
</feature>
<feature type="domain" description="General stress protein 17M-like" evidence="3">
    <location>
        <begin position="14"/>
        <end position="87"/>
    </location>
</feature>
<name>A0A8J4E010_9ACTN</name>
<protein>
    <recommendedName>
        <fullName evidence="3">General stress protein 17M-like domain-containing protein</fullName>
    </recommendedName>
</protein>
<evidence type="ECO:0000259" key="3">
    <source>
        <dbReference type="Pfam" id="PF11181"/>
    </source>
</evidence>
<dbReference type="AlphaFoldDB" id="A0A8J4E010"/>
<feature type="compositionally biased region" description="Basic residues" evidence="1">
    <location>
        <begin position="197"/>
        <end position="206"/>
    </location>
</feature>
<dbReference type="Pfam" id="PF11181">
    <property type="entry name" value="YflT"/>
    <property type="match status" value="1"/>
</dbReference>
<keyword evidence="2" id="KW-0472">Membrane</keyword>
<evidence type="ECO:0000313" key="5">
    <source>
        <dbReference type="Proteomes" id="UP000612585"/>
    </source>
</evidence>
<keyword evidence="5" id="KW-1185">Reference proteome</keyword>
<feature type="region of interest" description="Disordered" evidence="1">
    <location>
        <begin position="158"/>
        <end position="216"/>
    </location>
</feature>
<proteinExistence type="predicted"/>
<evidence type="ECO:0000256" key="1">
    <source>
        <dbReference type="SAM" id="MobiDB-lite"/>
    </source>
</evidence>
<feature type="transmembrane region" description="Helical" evidence="2">
    <location>
        <begin position="63"/>
        <end position="84"/>
    </location>
</feature>
<gene>
    <name evidence="4" type="ORF">Vau01_047960</name>
</gene>
<sequence length="216" mass="23270">MTVPQSGARTPAVTVAVYLDYASAQRAVDYLSDNGFPVEQTAIVGTDLRLVERVLGRMTIARAALAGAASGAWFGLFIGLLFALFTTRGWLLVILTGLLIGAVWGAVFGAIAHAMTGGQRDFTSSSHLVAERYAVTVTAEHADRAGQMLGQLTFRNPADVGDRTVPEEPNAGREPVQERLDTRPGKRLSEILDRARHSVVHRRRVRPTSPGAGHDR</sequence>
<dbReference type="InterPro" id="IPR025889">
    <property type="entry name" value="GSP17M-like_dom"/>
</dbReference>
<dbReference type="EMBL" id="BOPG01000030">
    <property type="protein sequence ID" value="GIJ57280.1"/>
    <property type="molecule type" value="Genomic_DNA"/>
</dbReference>